<dbReference type="RefSeq" id="WP_072674736.1">
    <property type="nucleotide sequence ID" value="NZ_FRDF01000011.1"/>
</dbReference>
<organism evidence="1 2">
    <name type="scientific">Erythrobacter sanguineus</name>
    <dbReference type="NCBI Taxonomy" id="198312"/>
    <lineage>
        <taxon>Bacteria</taxon>
        <taxon>Pseudomonadati</taxon>
        <taxon>Pseudomonadota</taxon>
        <taxon>Alphaproteobacteria</taxon>
        <taxon>Sphingomonadales</taxon>
        <taxon>Erythrobacteraceae</taxon>
        <taxon>Erythrobacter/Porphyrobacter group</taxon>
        <taxon>Erythrobacter</taxon>
    </lineage>
</organism>
<proteinExistence type="predicted"/>
<evidence type="ECO:0000313" key="2">
    <source>
        <dbReference type="Proteomes" id="UP000184391"/>
    </source>
</evidence>
<dbReference type="PROSITE" id="PS51257">
    <property type="entry name" value="PROKAR_LIPOPROTEIN"/>
    <property type="match status" value="1"/>
</dbReference>
<accession>A0A1M7SMH8</accession>
<protein>
    <recommendedName>
        <fullName evidence="3">DUF3833 family protein</fullName>
    </recommendedName>
</protein>
<keyword evidence="2" id="KW-1185">Reference proteome</keyword>
<evidence type="ECO:0008006" key="3">
    <source>
        <dbReference type="Google" id="ProtNLM"/>
    </source>
</evidence>
<dbReference type="OrthoDB" id="7391154at2"/>
<sequence length="185" mass="20159">MSLRAGLVASLALTLAACVSTPEGFAPVPRAEAPRFDPFTFFVGTSAGTGTLDKALSDPVPVRVESSGRILIEPRHEASWDAPPRRVLVIDQTIHEGDKRPRTRQWRLTEIAPGFYEGSLTDAIGPVTGRSEGNRMVIEYRMKGSFKVRQELTLSADAQRAHNVLKVSQLGVTAAVLVEDIIRQP</sequence>
<dbReference type="STRING" id="198312.SAMN02745193_02005"/>
<gene>
    <name evidence="1" type="ORF">SAMN02745193_02005</name>
</gene>
<dbReference type="AlphaFoldDB" id="A0A1M7SMH8"/>
<name>A0A1M7SMH8_9SPHN</name>
<evidence type="ECO:0000313" key="1">
    <source>
        <dbReference type="EMBL" id="SHN59685.1"/>
    </source>
</evidence>
<dbReference type="InterPro" id="IPR024409">
    <property type="entry name" value="DUF3833"/>
</dbReference>
<dbReference type="Proteomes" id="UP000184391">
    <property type="component" value="Unassembled WGS sequence"/>
</dbReference>
<reference evidence="2" key="1">
    <citation type="submission" date="2016-12" db="EMBL/GenBank/DDBJ databases">
        <authorList>
            <person name="Varghese N."/>
            <person name="Submissions S."/>
        </authorList>
    </citation>
    <scope>NUCLEOTIDE SEQUENCE [LARGE SCALE GENOMIC DNA]</scope>
    <source>
        <strain evidence="2">DSM 11032</strain>
    </source>
</reference>
<dbReference type="Pfam" id="PF12915">
    <property type="entry name" value="DUF3833"/>
    <property type="match status" value="1"/>
</dbReference>
<dbReference type="EMBL" id="FRDF01000011">
    <property type="protein sequence ID" value="SHN59685.1"/>
    <property type="molecule type" value="Genomic_DNA"/>
</dbReference>